<reference evidence="1 2" key="1">
    <citation type="submission" date="2021-03" db="EMBL/GenBank/DDBJ databases">
        <title>Fibrella sp. HMF5405 genome sequencing and assembly.</title>
        <authorList>
            <person name="Kang H."/>
            <person name="Kim H."/>
            <person name="Bae S."/>
            <person name="Joh K."/>
        </authorList>
    </citation>
    <scope>NUCLEOTIDE SEQUENCE [LARGE SCALE GENOMIC DNA]</scope>
    <source>
        <strain evidence="1 2">HMF5405</strain>
    </source>
</reference>
<dbReference type="RefSeq" id="WP_207327229.1">
    <property type="nucleotide sequence ID" value="NZ_JAFMYW010000001.1"/>
</dbReference>
<evidence type="ECO:0000313" key="1">
    <source>
        <dbReference type="EMBL" id="MBO0947313.1"/>
    </source>
</evidence>
<comment type="caution">
    <text evidence="1">The sequence shown here is derived from an EMBL/GenBank/DDBJ whole genome shotgun (WGS) entry which is preliminary data.</text>
</comment>
<proteinExistence type="predicted"/>
<protein>
    <submittedName>
        <fullName evidence="1">Uncharacterized protein</fullName>
    </submittedName>
</protein>
<keyword evidence="2" id="KW-1185">Reference proteome</keyword>
<accession>A0ABS3JBF2</accession>
<evidence type="ECO:0000313" key="2">
    <source>
        <dbReference type="Proteomes" id="UP000664628"/>
    </source>
</evidence>
<sequence>MDTQTDNDLYYYHLPTVDPAEHYELGECIVRKDPSHAHPEWMILEVLSQQVYYLVQGLYGDGIVGPPKRLSIREAHFYYEKA</sequence>
<dbReference type="Proteomes" id="UP000664628">
    <property type="component" value="Unassembled WGS sequence"/>
</dbReference>
<gene>
    <name evidence="1" type="ORF">J2I46_01880</name>
</gene>
<name>A0ABS3JBF2_9BACT</name>
<organism evidence="1 2">
    <name type="scientific">Fibrella forsythiae</name>
    <dbReference type="NCBI Taxonomy" id="2817061"/>
    <lineage>
        <taxon>Bacteria</taxon>
        <taxon>Pseudomonadati</taxon>
        <taxon>Bacteroidota</taxon>
        <taxon>Cytophagia</taxon>
        <taxon>Cytophagales</taxon>
        <taxon>Spirosomataceae</taxon>
        <taxon>Fibrella</taxon>
    </lineage>
</organism>
<dbReference type="EMBL" id="JAFMYW010000001">
    <property type="protein sequence ID" value="MBO0947313.1"/>
    <property type="molecule type" value="Genomic_DNA"/>
</dbReference>